<accession>A0A8J5NN13</accession>
<name>A0A8J5NN13_FUSOX</name>
<comment type="similarity">
    <text evidence="2 7">Belongs to the zinc-containing alcohol dehydrogenase family.</text>
</comment>
<keyword evidence="3 7" id="KW-0479">Metal-binding</keyword>
<evidence type="ECO:0000256" key="2">
    <source>
        <dbReference type="ARBA" id="ARBA00008072"/>
    </source>
</evidence>
<keyword evidence="4 7" id="KW-0862">Zinc</keyword>
<evidence type="ECO:0000256" key="1">
    <source>
        <dbReference type="ARBA" id="ARBA00001947"/>
    </source>
</evidence>
<keyword evidence="5" id="KW-0560">Oxidoreductase</keyword>
<dbReference type="Proteomes" id="UP000694050">
    <property type="component" value="Unassembled WGS sequence"/>
</dbReference>
<evidence type="ECO:0000256" key="4">
    <source>
        <dbReference type="ARBA" id="ARBA00022833"/>
    </source>
</evidence>
<evidence type="ECO:0000256" key="6">
    <source>
        <dbReference type="ARBA" id="ARBA00023027"/>
    </source>
</evidence>
<dbReference type="PANTHER" id="PTHR42940:SF7">
    <property type="entry name" value="ALCOHOL DEHYDROGENASE-LIKE N-TERMINAL DOMAIN-CONTAINING PROTEIN"/>
    <property type="match status" value="1"/>
</dbReference>
<keyword evidence="6" id="KW-0520">NAD</keyword>
<sequence length="340" mass="35512">MSSLPETYRAWQVQKAGDPLTLETFDLAKPGPGEVLVRVLACGVCHSDVGVQRGEFGPVHPRVPGHELVGDVVAVGEGVTRFAGGERVGGSWHGGHDSTCRACELGLYQICENGASNGVTRDGGYAEFCLLRAEAVVRVPSNLDPAEAAPLLCAGVTVFNGLRQMEIAQGSLVAVQGLGGLGHLAVQYAKKMGYQVAAISSGSSKGHFAFTLGADYFIDTTLDDPVQKLKEIGGAALVVATAPNAESISPLTGALQLRGKLLVLAPVGNIQVNSVHLIGGGCSVHGLPGGHALDAEEAIQFSIQHGVKCLIERFKMGDAVEAVNHMMANKVRFRSVLVME</sequence>
<protein>
    <submittedName>
        <fullName evidence="9">Alcohol dehydrogenase patD</fullName>
    </submittedName>
</protein>
<dbReference type="InterPro" id="IPR013154">
    <property type="entry name" value="ADH-like_N"/>
</dbReference>
<dbReference type="Pfam" id="PF00107">
    <property type="entry name" value="ADH_zinc_N"/>
    <property type="match status" value="1"/>
</dbReference>
<evidence type="ECO:0000256" key="3">
    <source>
        <dbReference type="ARBA" id="ARBA00022723"/>
    </source>
</evidence>
<feature type="domain" description="Enoyl reductase (ER)" evidence="8">
    <location>
        <begin position="17"/>
        <end position="337"/>
    </location>
</feature>
<organism evidence="9 10">
    <name type="scientific">Fusarium oxysporum f. sp. rapae</name>
    <dbReference type="NCBI Taxonomy" id="485398"/>
    <lineage>
        <taxon>Eukaryota</taxon>
        <taxon>Fungi</taxon>
        <taxon>Dikarya</taxon>
        <taxon>Ascomycota</taxon>
        <taxon>Pezizomycotina</taxon>
        <taxon>Sordariomycetes</taxon>
        <taxon>Hypocreomycetidae</taxon>
        <taxon>Hypocreales</taxon>
        <taxon>Nectriaceae</taxon>
        <taxon>Fusarium</taxon>
        <taxon>Fusarium oxysporum species complex</taxon>
    </lineage>
</organism>
<gene>
    <name evidence="9" type="primary">patD-1</name>
    <name evidence="9" type="ORF">Forpe1208_v016005</name>
</gene>
<reference evidence="9" key="1">
    <citation type="submission" date="2021-04" db="EMBL/GenBank/DDBJ databases">
        <title>First draft genome resource for Brassicaceae pathogens Fusarium oxysporum f. sp. raphani and Fusarium oxysporum f. sp. rapae.</title>
        <authorList>
            <person name="Asai S."/>
        </authorList>
    </citation>
    <scope>NUCLEOTIDE SEQUENCE</scope>
    <source>
        <strain evidence="9">Tf1208</strain>
    </source>
</reference>
<dbReference type="GO" id="GO:0008270">
    <property type="term" value="F:zinc ion binding"/>
    <property type="evidence" value="ECO:0007669"/>
    <property type="project" value="InterPro"/>
</dbReference>
<dbReference type="EMBL" id="JAELUQ010000013">
    <property type="protein sequence ID" value="KAG7404472.1"/>
    <property type="molecule type" value="Genomic_DNA"/>
</dbReference>
<dbReference type="Pfam" id="PF08240">
    <property type="entry name" value="ADH_N"/>
    <property type="match status" value="1"/>
</dbReference>
<comment type="cofactor">
    <cofactor evidence="1 7">
        <name>Zn(2+)</name>
        <dbReference type="ChEBI" id="CHEBI:29105"/>
    </cofactor>
</comment>
<evidence type="ECO:0000313" key="10">
    <source>
        <dbReference type="Proteomes" id="UP000694050"/>
    </source>
</evidence>
<proteinExistence type="inferred from homology"/>
<dbReference type="CDD" id="cd08296">
    <property type="entry name" value="CAD_like"/>
    <property type="match status" value="1"/>
</dbReference>
<dbReference type="PROSITE" id="PS00059">
    <property type="entry name" value="ADH_ZINC"/>
    <property type="match status" value="1"/>
</dbReference>
<dbReference type="InterPro" id="IPR020843">
    <property type="entry name" value="ER"/>
</dbReference>
<evidence type="ECO:0000259" key="8">
    <source>
        <dbReference type="SMART" id="SM00829"/>
    </source>
</evidence>
<dbReference type="InterPro" id="IPR002328">
    <property type="entry name" value="ADH_Zn_CS"/>
</dbReference>
<dbReference type="GO" id="GO:0005737">
    <property type="term" value="C:cytoplasm"/>
    <property type="evidence" value="ECO:0007669"/>
    <property type="project" value="TreeGrafter"/>
</dbReference>
<dbReference type="AlphaFoldDB" id="A0A8J5NN13"/>
<evidence type="ECO:0000256" key="5">
    <source>
        <dbReference type="ARBA" id="ARBA00023002"/>
    </source>
</evidence>
<evidence type="ECO:0000313" key="9">
    <source>
        <dbReference type="EMBL" id="KAG7404472.1"/>
    </source>
</evidence>
<dbReference type="GO" id="GO:0004022">
    <property type="term" value="F:alcohol dehydrogenase (NAD+) activity"/>
    <property type="evidence" value="ECO:0007669"/>
    <property type="project" value="TreeGrafter"/>
</dbReference>
<dbReference type="FunFam" id="3.40.50.720:FF:000039">
    <property type="entry name" value="Alcohol dehydrogenase AdhP"/>
    <property type="match status" value="1"/>
</dbReference>
<comment type="caution">
    <text evidence="9">The sequence shown here is derived from an EMBL/GenBank/DDBJ whole genome shotgun (WGS) entry which is preliminary data.</text>
</comment>
<dbReference type="PANTHER" id="PTHR42940">
    <property type="entry name" value="ALCOHOL DEHYDROGENASE 1-RELATED"/>
    <property type="match status" value="1"/>
</dbReference>
<dbReference type="InterPro" id="IPR013149">
    <property type="entry name" value="ADH-like_C"/>
</dbReference>
<dbReference type="SMART" id="SM00829">
    <property type="entry name" value="PKS_ER"/>
    <property type="match status" value="1"/>
</dbReference>
<evidence type="ECO:0000256" key="7">
    <source>
        <dbReference type="RuleBase" id="RU361277"/>
    </source>
</evidence>